<keyword evidence="1" id="KW-0732">Signal</keyword>
<protein>
    <submittedName>
        <fullName evidence="2">Uncharacterized protein</fullName>
    </submittedName>
</protein>
<dbReference type="Proteomes" id="UP000077242">
    <property type="component" value="Unassembled WGS sequence"/>
</dbReference>
<feature type="signal peptide" evidence="1">
    <location>
        <begin position="1"/>
        <end position="21"/>
    </location>
</feature>
<dbReference type="EMBL" id="LSTU01000010">
    <property type="protein sequence ID" value="OAH56476.1"/>
    <property type="molecule type" value="Genomic_DNA"/>
</dbReference>
<evidence type="ECO:0000256" key="1">
    <source>
        <dbReference type="SAM" id="SignalP"/>
    </source>
</evidence>
<name>A0AAP7FQZ1_9PSED</name>
<evidence type="ECO:0000313" key="2">
    <source>
        <dbReference type="EMBL" id="OAH56476.1"/>
    </source>
</evidence>
<accession>A0AAP7FQZ1</accession>
<dbReference type="AlphaFoldDB" id="A0AAP7FQZ1"/>
<gene>
    <name evidence="2" type="ORF">AYJ70_08995</name>
</gene>
<sequence>MKMKTHGLVLIAYAVIGTSQAAEPSAREARELAQKVNCMASYKVAEMIMGDRQAGISLPDEMEHHKDHEFLHDLIDKAYTVHLYSGEEYKKRAITTFAEAEYAECKKEVAHALAGE</sequence>
<evidence type="ECO:0000313" key="3">
    <source>
        <dbReference type="Proteomes" id="UP000077242"/>
    </source>
</evidence>
<reference evidence="3" key="1">
    <citation type="submission" date="2016-02" db="EMBL/GenBank/DDBJ databases">
        <title>Dietzia cinnamea strain CD11_5 genome sequencing and assembly.</title>
        <authorList>
            <person name="Kaur G."/>
            <person name="Nair G.R."/>
            <person name="Mayilraj S."/>
        </authorList>
    </citation>
    <scope>NUCLEOTIDE SEQUENCE [LARGE SCALE GENOMIC DNA]</scope>
    <source>
        <strain evidence="3">CD10_2</strain>
    </source>
</reference>
<proteinExistence type="predicted"/>
<dbReference type="RefSeq" id="WP_063977255.1">
    <property type="nucleotide sequence ID" value="NZ_AP022473.1"/>
</dbReference>
<comment type="caution">
    <text evidence="2">The sequence shown here is derived from an EMBL/GenBank/DDBJ whole genome shotgun (WGS) entry which is preliminary data.</text>
</comment>
<feature type="chain" id="PRO_5042930666" evidence="1">
    <location>
        <begin position="22"/>
        <end position="116"/>
    </location>
</feature>
<organism evidence="2 3">
    <name type="scientific">Pseudomonas monteilii</name>
    <dbReference type="NCBI Taxonomy" id="76759"/>
    <lineage>
        <taxon>Bacteria</taxon>
        <taxon>Pseudomonadati</taxon>
        <taxon>Pseudomonadota</taxon>
        <taxon>Gammaproteobacteria</taxon>
        <taxon>Pseudomonadales</taxon>
        <taxon>Pseudomonadaceae</taxon>
        <taxon>Pseudomonas</taxon>
    </lineage>
</organism>